<evidence type="ECO:0000259" key="1">
    <source>
        <dbReference type="Pfam" id="PF03732"/>
    </source>
</evidence>
<dbReference type="InterPro" id="IPR005162">
    <property type="entry name" value="Retrotrans_gag_dom"/>
</dbReference>
<dbReference type="Proteomes" id="UP000325315">
    <property type="component" value="Unassembled WGS sequence"/>
</dbReference>
<dbReference type="PANTHER" id="PTHR34482:SF36">
    <property type="entry name" value="RETROTRANSPOSON GAG DOMAIN-CONTAINING PROTEIN"/>
    <property type="match status" value="1"/>
</dbReference>
<protein>
    <submittedName>
        <fullName evidence="2">1-phosphatidylinositol-4,5-bisphosphate phosphodiesterase beta-2</fullName>
    </submittedName>
</protein>
<reference evidence="3" key="1">
    <citation type="journal article" date="2019" name="Plant Biotechnol. J.">
        <title>Genome sequencing of the Australian wild diploid species Gossypium australe highlights disease resistance and delayed gland morphogenesis.</title>
        <authorList>
            <person name="Cai Y."/>
            <person name="Cai X."/>
            <person name="Wang Q."/>
            <person name="Wang P."/>
            <person name="Zhang Y."/>
            <person name="Cai C."/>
            <person name="Xu Y."/>
            <person name="Wang K."/>
            <person name="Zhou Z."/>
            <person name="Wang C."/>
            <person name="Geng S."/>
            <person name="Li B."/>
            <person name="Dong Q."/>
            <person name="Hou Y."/>
            <person name="Wang H."/>
            <person name="Ai P."/>
            <person name="Liu Z."/>
            <person name="Yi F."/>
            <person name="Sun M."/>
            <person name="An G."/>
            <person name="Cheng J."/>
            <person name="Zhang Y."/>
            <person name="Shi Q."/>
            <person name="Xie Y."/>
            <person name="Shi X."/>
            <person name="Chang Y."/>
            <person name="Huang F."/>
            <person name="Chen Y."/>
            <person name="Hong S."/>
            <person name="Mi L."/>
            <person name="Sun Q."/>
            <person name="Zhang L."/>
            <person name="Zhou B."/>
            <person name="Peng R."/>
            <person name="Zhang X."/>
            <person name="Liu F."/>
        </authorList>
    </citation>
    <scope>NUCLEOTIDE SEQUENCE [LARGE SCALE GENOMIC DNA]</scope>
    <source>
        <strain evidence="3">cv. PA1801</strain>
    </source>
</reference>
<proteinExistence type="predicted"/>
<dbReference type="AlphaFoldDB" id="A0A5B6VUY4"/>
<dbReference type="EMBL" id="SMMG02000005">
    <property type="protein sequence ID" value="KAA3473299.1"/>
    <property type="molecule type" value="Genomic_DNA"/>
</dbReference>
<dbReference type="OrthoDB" id="2272416at2759"/>
<sequence>MRLISGGSLLRRALSSKDRLGSSLRPPSRGSIYVDAHRREFLNLTQRDRSVAEYEAKFLRLSRYARGMVATEYERFVHFEDGLKDNLRVLIALQRERDFAALVDKAKIAKEVKHIECQNRERELGLLLLLLDSRCVLTVVDAIRASVGKELGLFEVRFIRAPYQRVFPEVQAYARFGHGFYTTTEGSSVATKRPWSGQRWEWFGPWSESTRQRCWSY</sequence>
<organism evidence="2 3">
    <name type="scientific">Gossypium australe</name>
    <dbReference type="NCBI Taxonomy" id="47621"/>
    <lineage>
        <taxon>Eukaryota</taxon>
        <taxon>Viridiplantae</taxon>
        <taxon>Streptophyta</taxon>
        <taxon>Embryophyta</taxon>
        <taxon>Tracheophyta</taxon>
        <taxon>Spermatophyta</taxon>
        <taxon>Magnoliopsida</taxon>
        <taxon>eudicotyledons</taxon>
        <taxon>Gunneridae</taxon>
        <taxon>Pentapetalae</taxon>
        <taxon>rosids</taxon>
        <taxon>malvids</taxon>
        <taxon>Malvales</taxon>
        <taxon>Malvaceae</taxon>
        <taxon>Malvoideae</taxon>
        <taxon>Gossypium</taxon>
    </lineage>
</organism>
<accession>A0A5B6VUY4</accession>
<name>A0A5B6VUY4_9ROSI</name>
<evidence type="ECO:0000313" key="2">
    <source>
        <dbReference type="EMBL" id="KAA3473299.1"/>
    </source>
</evidence>
<gene>
    <name evidence="2" type="ORF">EPI10_023693</name>
</gene>
<evidence type="ECO:0000313" key="3">
    <source>
        <dbReference type="Proteomes" id="UP000325315"/>
    </source>
</evidence>
<comment type="caution">
    <text evidence="2">The sequence shown here is derived from an EMBL/GenBank/DDBJ whole genome shotgun (WGS) entry which is preliminary data.</text>
</comment>
<feature type="domain" description="Retrotransposon gag" evidence="1">
    <location>
        <begin position="31"/>
        <end position="84"/>
    </location>
</feature>
<dbReference type="Pfam" id="PF03732">
    <property type="entry name" value="Retrotrans_gag"/>
    <property type="match status" value="1"/>
</dbReference>
<dbReference type="PANTHER" id="PTHR34482">
    <property type="entry name" value="DNA DAMAGE-INDUCIBLE PROTEIN 1-LIKE"/>
    <property type="match status" value="1"/>
</dbReference>
<keyword evidence="3" id="KW-1185">Reference proteome</keyword>